<sequence>MGNACYYSVEKLLLSNLLSINLKVRIYKTVILPVVLYGCETWTLSLIEKHRLSAFDKKVLRKIFGAKRVEVTGELRKLHNTELHALYSSPGIIKNIKSRRLRWAGHVARMGESRNSYIVLVGKPEGKRPLGRRRLRWEDNIKMDLREVEYADRDWLNLCTGYGPMAGLCEGGNDPTGFFKAISEFREMFHKAPPSTAVLLQAVDKFRLTGSVLTQRKGCTGRPVTVTNNDNHRWLVTQVLQSSKRRLWRRFCRARNIAHHTHCWNQASLPIKFGGVGIRKLSDVCIPAFLSSAFGVFRCIKSLFPLYSDATEICHVCDAQTSWHTSSQTTHPPAHPEFQKQWDVIFSQKNLDKLLSSFKSEQDIARLLAFQESESGAWLHALPSPHIGTLIDSTSFKIAIALRLGCKLCQPHQCICGGIADIYGHHALSCARSKDRIPRHTSLNDIIKRSLTSCGIPSLLEPPGISRADGKRPDGLTLIPWSRGKSLIWDSTCIDTLAPSHLPNTCRRAAFAAELAHLLDNISLSPLLETETLPHILGFCPYSEALRNIRHHAVRSMLGEALKEVGFTVHQEVQGLATQGSVRRIDIIAIKNNSAYILDPTIRFETHADQPHEVDSEKKRIYEPTIPFYKDKYSLSHIDVIGLMVGARDLRSFALWEDEAWCNGRIETAFSLLGYIKHGHQTIERRRAIAKEAFNRKRRKVLCVECGIVRDRNMDITTKWRETNRRFEMWIWRGMEHVKWIDRIRNETMLERVGEERMKLKLIRNRKRNWLNHWLRRNCIVKEVLEGMVNGRNVRGRRRYQMIDDIKIWGVQSTRESSPLLVNWEIFLLYIP</sequence>
<dbReference type="PANTHER" id="PTHR47027">
    <property type="entry name" value="REVERSE TRANSCRIPTASE DOMAIN-CONTAINING PROTEIN"/>
    <property type="match status" value="1"/>
</dbReference>
<organism evidence="1 2">
    <name type="scientific">Periplaneta americana</name>
    <name type="common">American cockroach</name>
    <name type="synonym">Blatta americana</name>
    <dbReference type="NCBI Taxonomy" id="6978"/>
    <lineage>
        <taxon>Eukaryota</taxon>
        <taxon>Metazoa</taxon>
        <taxon>Ecdysozoa</taxon>
        <taxon>Arthropoda</taxon>
        <taxon>Hexapoda</taxon>
        <taxon>Insecta</taxon>
        <taxon>Pterygota</taxon>
        <taxon>Neoptera</taxon>
        <taxon>Polyneoptera</taxon>
        <taxon>Dictyoptera</taxon>
        <taxon>Blattodea</taxon>
        <taxon>Blattoidea</taxon>
        <taxon>Blattidae</taxon>
        <taxon>Blattinae</taxon>
        <taxon>Periplaneta</taxon>
    </lineage>
</organism>
<dbReference type="Proteomes" id="UP001148838">
    <property type="component" value="Unassembled WGS sequence"/>
</dbReference>
<dbReference type="EMBL" id="JAJSOF020000037">
    <property type="protein sequence ID" value="KAJ4428389.1"/>
    <property type="molecule type" value="Genomic_DNA"/>
</dbReference>
<evidence type="ECO:0000313" key="1">
    <source>
        <dbReference type="EMBL" id="KAJ4428389.1"/>
    </source>
</evidence>
<name>A0ABQ8S3C1_PERAM</name>
<comment type="caution">
    <text evidence="1">The sequence shown here is derived from an EMBL/GenBank/DDBJ whole genome shotgun (WGS) entry which is preliminary data.</text>
</comment>
<accession>A0ABQ8S3C1</accession>
<evidence type="ECO:0000313" key="2">
    <source>
        <dbReference type="Proteomes" id="UP001148838"/>
    </source>
</evidence>
<proteinExistence type="predicted"/>
<dbReference type="PANTHER" id="PTHR47027:SF20">
    <property type="entry name" value="REVERSE TRANSCRIPTASE-LIKE PROTEIN WITH RNA-DIRECTED DNA POLYMERASE DOMAIN"/>
    <property type="match status" value="1"/>
</dbReference>
<gene>
    <name evidence="1" type="ORF">ANN_24409</name>
</gene>
<protein>
    <recommendedName>
        <fullName evidence="3">Reverse transcriptase</fullName>
    </recommendedName>
</protein>
<reference evidence="1 2" key="1">
    <citation type="journal article" date="2022" name="Allergy">
        <title>Genome assembly and annotation of Periplaneta americana reveal a comprehensive cockroach allergen profile.</title>
        <authorList>
            <person name="Wang L."/>
            <person name="Xiong Q."/>
            <person name="Saelim N."/>
            <person name="Wang L."/>
            <person name="Nong W."/>
            <person name="Wan A.T."/>
            <person name="Shi M."/>
            <person name="Liu X."/>
            <person name="Cao Q."/>
            <person name="Hui J.H.L."/>
            <person name="Sookrung N."/>
            <person name="Leung T.F."/>
            <person name="Tungtrongchitr A."/>
            <person name="Tsui S.K.W."/>
        </authorList>
    </citation>
    <scope>NUCLEOTIDE SEQUENCE [LARGE SCALE GENOMIC DNA]</scope>
    <source>
        <strain evidence="1">PWHHKU_190912</strain>
    </source>
</reference>
<evidence type="ECO:0008006" key="3">
    <source>
        <dbReference type="Google" id="ProtNLM"/>
    </source>
</evidence>
<keyword evidence="2" id="KW-1185">Reference proteome</keyword>